<gene>
    <name evidence="2" type="ORF">HYFRA_00005861</name>
</gene>
<reference evidence="2" key="1">
    <citation type="submission" date="2021-07" db="EMBL/GenBank/DDBJ databases">
        <authorList>
            <person name="Durling M."/>
        </authorList>
    </citation>
    <scope>NUCLEOTIDE SEQUENCE</scope>
</reference>
<proteinExistence type="predicted"/>
<dbReference type="EMBL" id="CAJVRL010000056">
    <property type="protein sequence ID" value="CAG8954241.1"/>
    <property type="molecule type" value="Genomic_DNA"/>
</dbReference>
<evidence type="ECO:0000256" key="1">
    <source>
        <dbReference type="SAM" id="MobiDB-lite"/>
    </source>
</evidence>
<organism evidence="2 3">
    <name type="scientific">Hymenoscyphus fraxineus</name>
    <dbReference type="NCBI Taxonomy" id="746836"/>
    <lineage>
        <taxon>Eukaryota</taxon>
        <taxon>Fungi</taxon>
        <taxon>Dikarya</taxon>
        <taxon>Ascomycota</taxon>
        <taxon>Pezizomycotina</taxon>
        <taxon>Leotiomycetes</taxon>
        <taxon>Helotiales</taxon>
        <taxon>Helotiaceae</taxon>
        <taxon>Hymenoscyphus</taxon>
    </lineage>
</organism>
<protein>
    <submittedName>
        <fullName evidence="2">Uncharacterized protein</fullName>
    </submittedName>
</protein>
<feature type="region of interest" description="Disordered" evidence="1">
    <location>
        <begin position="66"/>
        <end position="89"/>
    </location>
</feature>
<accession>A0A9N9KW87</accession>
<evidence type="ECO:0000313" key="2">
    <source>
        <dbReference type="EMBL" id="CAG8954241.1"/>
    </source>
</evidence>
<sequence>MSDRKYVLVILDAKQAHLAPLGEAAGQLGQRDDDRLARLAGHDDEAQLRDEGVHVEPVAALQVRGTRRPGTEGLLEDGGEDGVGDAGDGGDEFDGAVVGAEDCAAGWESLFGGLQALRCVVWLLELGVGLGKLEGFAVDPEFCVLDEGCEGSVFADS</sequence>
<evidence type="ECO:0000313" key="3">
    <source>
        <dbReference type="Proteomes" id="UP000696280"/>
    </source>
</evidence>
<dbReference type="Proteomes" id="UP000696280">
    <property type="component" value="Unassembled WGS sequence"/>
</dbReference>
<dbReference type="AlphaFoldDB" id="A0A9N9KW87"/>
<keyword evidence="3" id="KW-1185">Reference proteome</keyword>
<feature type="compositionally biased region" description="Acidic residues" evidence="1">
    <location>
        <begin position="74"/>
        <end position="89"/>
    </location>
</feature>
<comment type="caution">
    <text evidence="2">The sequence shown here is derived from an EMBL/GenBank/DDBJ whole genome shotgun (WGS) entry which is preliminary data.</text>
</comment>
<name>A0A9N9KW87_9HELO</name>